<feature type="transmembrane region" description="Helical" evidence="1">
    <location>
        <begin position="263"/>
        <end position="285"/>
    </location>
</feature>
<name>A0A7W7VCH7_9PSEU</name>
<evidence type="ECO:0000313" key="3">
    <source>
        <dbReference type="Proteomes" id="UP000520767"/>
    </source>
</evidence>
<accession>A0A7W7VCH7</accession>
<dbReference type="EMBL" id="JACHJQ010000001">
    <property type="protein sequence ID" value="MBB4905037.1"/>
    <property type="molecule type" value="Genomic_DNA"/>
</dbReference>
<feature type="transmembrane region" description="Helical" evidence="1">
    <location>
        <begin position="381"/>
        <end position="398"/>
    </location>
</feature>
<proteinExistence type="predicted"/>
<keyword evidence="1" id="KW-0472">Membrane</keyword>
<feature type="transmembrane region" description="Helical" evidence="1">
    <location>
        <begin position="434"/>
        <end position="457"/>
    </location>
</feature>
<organism evidence="2 3">
    <name type="scientific">Actinophytocola algeriensis</name>
    <dbReference type="NCBI Taxonomy" id="1768010"/>
    <lineage>
        <taxon>Bacteria</taxon>
        <taxon>Bacillati</taxon>
        <taxon>Actinomycetota</taxon>
        <taxon>Actinomycetes</taxon>
        <taxon>Pseudonocardiales</taxon>
        <taxon>Pseudonocardiaceae</taxon>
    </lineage>
</organism>
<dbReference type="RefSeq" id="WP_184809189.1">
    <property type="nucleotide sequence ID" value="NZ_JACHJQ010000001.1"/>
</dbReference>
<feature type="transmembrane region" description="Helical" evidence="1">
    <location>
        <begin position="314"/>
        <end position="334"/>
    </location>
</feature>
<protein>
    <recommendedName>
        <fullName evidence="4">Protein kinase domain-containing protein</fullName>
    </recommendedName>
</protein>
<comment type="caution">
    <text evidence="2">The sequence shown here is derived from an EMBL/GenBank/DDBJ whole genome shotgun (WGS) entry which is preliminary data.</text>
</comment>
<keyword evidence="1" id="KW-0812">Transmembrane</keyword>
<evidence type="ECO:0000256" key="1">
    <source>
        <dbReference type="SAM" id="Phobius"/>
    </source>
</evidence>
<gene>
    <name evidence="2" type="ORF">FHR82_001247</name>
</gene>
<dbReference type="Proteomes" id="UP000520767">
    <property type="component" value="Unassembled WGS sequence"/>
</dbReference>
<reference evidence="2 3" key="1">
    <citation type="submission" date="2020-08" db="EMBL/GenBank/DDBJ databases">
        <title>Genomic Encyclopedia of Type Strains, Phase III (KMG-III): the genomes of soil and plant-associated and newly described type strains.</title>
        <authorList>
            <person name="Whitman W."/>
        </authorList>
    </citation>
    <scope>NUCLEOTIDE SEQUENCE [LARGE SCALE GENOMIC DNA]</scope>
    <source>
        <strain evidence="2 3">CECT 8960</strain>
    </source>
</reference>
<keyword evidence="1" id="KW-1133">Transmembrane helix</keyword>
<dbReference type="InterPro" id="IPR011009">
    <property type="entry name" value="Kinase-like_dom_sf"/>
</dbReference>
<dbReference type="AlphaFoldDB" id="A0A7W7VCH7"/>
<evidence type="ECO:0000313" key="2">
    <source>
        <dbReference type="EMBL" id="MBB4905037.1"/>
    </source>
</evidence>
<evidence type="ECO:0008006" key="4">
    <source>
        <dbReference type="Google" id="ProtNLM"/>
    </source>
</evidence>
<sequence length="468" mass="48742">MRALGESDAHEVGPYRLLVELRTDDTGRVILGTAIDGRLAALTLVDDGLVDAQFRARLRADIQNAAPGVHTVHVVDGDADASPPWVATGFIPRVSLRTAITRTGPLPTASLLRLADGLVTALEELHDRGLVHGNLTPDTVLLTDIGPLLVDSGIARAAGNHTSADDFRTLGDLVVAAGGADLTDVVSACAAGEPSPASLREAIGPLPPSGRPWPAAVRELAVEESDRIVDLITGTGWRPAPAEPGDGPPPVGPPAPRRPLTRVFDAVLVSAVTVFVGWVMSWLVFHQDLDPSPLPDHATVVAQSSRFIAGAARVAWLLSGFAFAVWCTWFVLLIARPRGNVVPWAVLTGVTLLPVVLWGLTFAGLEVTLVAAPTPGDLYEGAFIPGFVAAGVGWWLGSKLFRGNIAVGLLVVVSLVAVGLTVTVGLYFGWYGVVVAGVVPLDIAGVPLGCLAGSIVARSLSPDRVSQP</sequence>
<dbReference type="SUPFAM" id="SSF56112">
    <property type="entry name" value="Protein kinase-like (PK-like)"/>
    <property type="match status" value="1"/>
</dbReference>
<feature type="transmembrane region" description="Helical" evidence="1">
    <location>
        <begin position="405"/>
        <end position="428"/>
    </location>
</feature>
<dbReference type="Gene3D" id="1.10.510.10">
    <property type="entry name" value="Transferase(Phosphotransferase) domain 1"/>
    <property type="match status" value="1"/>
</dbReference>
<keyword evidence="3" id="KW-1185">Reference proteome</keyword>
<feature type="transmembrane region" description="Helical" evidence="1">
    <location>
        <begin position="341"/>
        <end position="361"/>
    </location>
</feature>